<dbReference type="Proteomes" id="UP000286576">
    <property type="component" value="Unassembled WGS sequence"/>
</dbReference>
<proteinExistence type="predicted"/>
<keyword evidence="1" id="KW-1133">Transmembrane helix</keyword>
<dbReference type="PANTHER" id="PTHR34980:SF2">
    <property type="entry name" value="INNER MEMBRANE PROTEIN YHAH-RELATED"/>
    <property type="match status" value="1"/>
</dbReference>
<keyword evidence="1" id="KW-0812">Transmembrane</keyword>
<evidence type="ECO:0000256" key="1">
    <source>
        <dbReference type="SAM" id="Phobius"/>
    </source>
</evidence>
<accession>A0A418NX25</accession>
<dbReference type="AlphaFoldDB" id="A0A418NX25"/>
<keyword evidence="3" id="KW-1185">Reference proteome</keyword>
<feature type="transmembrane region" description="Helical" evidence="1">
    <location>
        <begin position="32"/>
        <end position="51"/>
    </location>
</feature>
<feature type="transmembrane region" description="Helical" evidence="1">
    <location>
        <begin position="57"/>
        <end position="76"/>
    </location>
</feature>
<evidence type="ECO:0000313" key="3">
    <source>
        <dbReference type="Proteomes" id="UP000286576"/>
    </source>
</evidence>
<feature type="transmembrane region" description="Helical" evidence="1">
    <location>
        <begin position="107"/>
        <end position="124"/>
    </location>
</feature>
<keyword evidence="1" id="KW-0472">Membrane</keyword>
<dbReference type="Pfam" id="PF05656">
    <property type="entry name" value="DUF805"/>
    <property type="match status" value="1"/>
</dbReference>
<evidence type="ECO:0000313" key="2">
    <source>
        <dbReference type="EMBL" id="RIV89138.1"/>
    </source>
</evidence>
<gene>
    <name evidence="2" type="ORF">D2V07_02525</name>
</gene>
<name>A0A418NX25_9SPHN</name>
<organism evidence="2 3">
    <name type="scientific">Aurantiacibacter zhengii</name>
    <dbReference type="NCBI Taxonomy" id="2307003"/>
    <lineage>
        <taxon>Bacteria</taxon>
        <taxon>Pseudomonadati</taxon>
        <taxon>Pseudomonadota</taxon>
        <taxon>Alphaproteobacteria</taxon>
        <taxon>Sphingomonadales</taxon>
        <taxon>Erythrobacteraceae</taxon>
        <taxon>Aurantiacibacter</taxon>
    </lineage>
</organism>
<reference evidence="2 3" key="1">
    <citation type="submission" date="2018-08" db="EMBL/GenBank/DDBJ databases">
        <title>Erythrobacter zhengii sp.nov., a bacterium isolated from deep-sea sediment.</title>
        <authorList>
            <person name="Fang C."/>
            <person name="Wu Y.-H."/>
            <person name="Sun C."/>
            <person name="Wang H."/>
            <person name="Cheng H."/>
            <person name="Meng F.-X."/>
            <person name="Wang C.-S."/>
            <person name="Xu X.-W."/>
        </authorList>
    </citation>
    <scope>NUCLEOTIDE SEQUENCE [LARGE SCALE GENOMIC DNA]</scope>
    <source>
        <strain evidence="2 3">V18</strain>
    </source>
</reference>
<dbReference type="PANTHER" id="PTHR34980">
    <property type="entry name" value="INNER MEMBRANE PROTEIN-RELATED-RELATED"/>
    <property type="match status" value="1"/>
</dbReference>
<protein>
    <submittedName>
        <fullName evidence="2">DUF805 domain-containing protein</fullName>
    </submittedName>
</protein>
<comment type="caution">
    <text evidence="2">The sequence shown here is derived from an EMBL/GenBank/DDBJ whole genome shotgun (WGS) entry which is preliminary data.</text>
</comment>
<sequence>MKLSDGRTVIEVLVELVRQSFKFSGRSRRTDGWLWLGAEFLLGLSCAFVFWKAPVEQYITDAIYVVFMVPMIGWTVRRVHDCNLSGLWALPVFFGYFWSFFVWPMEPWMLIVFTILTILPLLVTPDHGPNRFGSDPRSKSFAEPRRN</sequence>
<dbReference type="InterPro" id="IPR008523">
    <property type="entry name" value="DUF805"/>
</dbReference>
<dbReference type="GO" id="GO:0005886">
    <property type="term" value="C:plasma membrane"/>
    <property type="evidence" value="ECO:0007669"/>
    <property type="project" value="TreeGrafter"/>
</dbReference>
<dbReference type="EMBL" id="QXFL01000001">
    <property type="protein sequence ID" value="RIV89138.1"/>
    <property type="molecule type" value="Genomic_DNA"/>
</dbReference>
<dbReference type="RefSeq" id="WP_119584416.1">
    <property type="nucleotide sequence ID" value="NZ_CAWODQ010000001.1"/>
</dbReference>
<feature type="transmembrane region" description="Helical" evidence="1">
    <location>
        <begin position="83"/>
        <end position="101"/>
    </location>
</feature>